<dbReference type="EMBL" id="VSRR010006660">
    <property type="protein sequence ID" value="MPC45289.1"/>
    <property type="molecule type" value="Genomic_DNA"/>
</dbReference>
<comment type="caution">
    <text evidence="2">The sequence shown here is derived from an EMBL/GenBank/DDBJ whole genome shotgun (WGS) entry which is preliminary data.</text>
</comment>
<proteinExistence type="predicted"/>
<sequence length="62" mass="6397">MGEGPRGPPGYGPLTPVPIAPPIWYCGSGKLGRTGLGPEDTILFWCCSAICFSVWAAGIMSG</sequence>
<evidence type="ECO:0000256" key="1">
    <source>
        <dbReference type="SAM" id="Phobius"/>
    </source>
</evidence>
<organism evidence="2 3">
    <name type="scientific">Portunus trituberculatus</name>
    <name type="common">Swimming crab</name>
    <name type="synonym">Neptunus trituberculatus</name>
    <dbReference type="NCBI Taxonomy" id="210409"/>
    <lineage>
        <taxon>Eukaryota</taxon>
        <taxon>Metazoa</taxon>
        <taxon>Ecdysozoa</taxon>
        <taxon>Arthropoda</taxon>
        <taxon>Crustacea</taxon>
        <taxon>Multicrustacea</taxon>
        <taxon>Malacostraca</taxon>
        <taxon>Eumalacostraca</taxon>
        <taxon>Eucarida</taxon>
        <taxon>Decapoda</taxon>
        <taxon>Pleocyemata</taxon>
        <taxon>Brachyura</taxon>
        <taxon>Eubrachyura</taxon>
        <taxon>Portunoidea</taxon>
        <taxon>Portunidae</taxon>
        <taxon>Portuninae</taxon>
        <taxon>Portunus</taxon>
    </lineage>
</organism>
<protein>
    <submittedName>
        <fullName evidence="2">Uncharacterized protein</fullName>
    </submittedName>
</protein>
<keyword evidence="1" id="KW-0472">Membrane</keyword>
<gene>
    <name evidence="2" type="ORF">E2C01_038984</name>
</gene>
<reference evidence="2 3" key="1">
    <citation type="submission" date="2019-05" db="EMBL/GenBank/DDBJ databases">
        <title>Another draft genome of Portunus trituberculatus and its Hox gene families provides insights of decapod evolution.</title>
        <authorList>
            <person name="Jeong J.-H."/>
            <person name="Song I."/>
            <person name="Kim S."/>
            <person name="Choi T."/>
            <person name="Kim D."/>
            <person name="Ryu S."/>
            <person name="Kim W."/>
        </authorList>
    </citation>
    <scope>NUCLEOTIDE SEQUENCE [LARGE SCALE GENOMIC DNA]</scope>
    <source>
        <tissue evidence="2">Muscle</tissue>
    </source>
</reference>
<evidence type="ECO:0000313" key="2">
    <source>
        <dbReference type="EMBL" id="MPC45289.1"/>
    </source>
</evidence>
<name>A0A5B7FJE7_PORTR</name>
<keyword evidence="1" id="KW-1133">Transmembrane helix</keyword>
<evidence type="ECO:0000313" key="3">
    <source>
        <dbReference type="Proteomes" id="UP000324222"/>
    </source>
</evidence>
<feature type="transmembrane region" description="Helical" evidence="1">
    <location>
        <begin position="42"/>
        <end position="60"/>
    </location>
</feature>
<keyword evidence="1" id="KW-0812">Transmembrane</keyword>
<dbReference type="Proteomes" id="UP000324222">
    <property type="component" value="Unassembled WGS sequence"/>
</dbReference>
<dbReference type="AlphaFoldDB" id="A0A5B7FJE7"/>
<accession>A0A5B7FJE7</accession>
<keyword evidence="3" id="KW-1185">Reference proteome</keyword>